<evidence type="ECO:0000256" key="13">
    <source>
        <dbReference type="RuleBase" id="RU000682"/>
    </source>
</evidence>
<dbReference type="Pfam" id="PF00046">
    <property type="entry name" value="Homeodomain"/>
    <property type="match status" value="1"/>
</dbReference>
<dbReference type="Pfam" id="PF03826">
    <property type="entry name" value="OAR"/>
    <property type="match status" value="1"/>
</dbReference>
<dbReference type="InterPro" id="IPR003654">
    <property type="entry name" value="OAR_dom"/>
</dbReference>
<keyword evidence="7 12" id="KW-0539">Nucleus</keyword>
<dbReference type="PROSITE" id="PS50803">
    <property type="entry name" value="OAR"/>
    <property type="match status" value="1"/>
</dbReference>
<feature type="compositionally biased region" description="Basic and acidic residues" evidence="14">
    <location>
        <begin position="598"/>
        <end position="612"/>
    </location>
</feature>
<dbReference type="InterPro" id="IPR017970">
    <property type="entry name" value="Homeobox_CS"/>
</dbReference>
<feature type="compositionally biased region" description="Basic and acidic residues" evidence="14">
    <location>
        <begin position="422"/>
        <end position="451"/>
    </location>
</feature>
<evidence type="ECO:0000256" key="7">
    <source>
        <dbReference type="ARBA" id="ARBA00023242"/>
    </source>
</evidence>
<keyword evidence="5 12" id="KW-0371">Homeobox</keyword>
<sequence length="671" mass="74751">MDCDSKITLAQKKEILKSKGCCFRCTKSNHNSRFCRVNVSCAKCKAKHATSMCDPDYKKKSATVTESTKNDASSSKFESTNLLANGCLGKIIYLQTACAQIITNSGVPKSFLRMVIDGGSHLTFIKECVSRKHNLPVIGTHKISIMPFGKSERAPARLCRKVSLTLKSEYINDEVTINAIEVPEICFDSLSAPSLKEPLIHEFSINYRLADLCDSNVNVHHGISLLIGSDFYWKIVTNNTKKITEDLMAIETKFGSGHFNEYAFSVGINVANILHVQCELDCETVGNGLENFWTLETIGINNDNVTDKSHTKHFLDENITFENDRYCVAMPWIEPNVRVDSNFNDTSYSYHPAIHDDTFVRRKQRRNRTTFTLQQLEELENAFAQTHYPDVFTREDLAMKINLTEARVQVWFQNRRAKWRKAERLKEEQRKREEQGGVKRDSDGKDEKVQNEDLLTGSSSETGCPDDEMLRECASRSSGRESPEPVRNVTEPEPSRTSSPHSPAPSVTSEPSKIPPPSFAQHMFAFTESAAGFRPVLDGSASRSTPPLFFPPHLASHISSQFSPPLFPGLKGFPGLCSCCPIKPIGSFSVSDPSTSPDNDHRSSSVAELRRKAQEHSAALLQSLQHVANFQQAAGLAGGLSFPLLPPLTLQAFQRKQDPPENISSAPKEQA</sequence>
<evidence type="ECO:0000256" key="5">
    <source>
        <dbReference type="ARBA" id="ARBA00023155"/>
    </source>
</evidence>
<dbReference type="AlphaFoldDB" id="A0A5N4A9X1"/>
<dbReference type="Gene3D" id="1.10.10.60">
    <property type="entry name" value="Homeodomain-like"/>
    <property type="match status" value="1"/>
</dbReference>
<dbReference type="PANTHER" id="PTHR24329:SF543">
    <property type="entry name" value="FI01017P-RELATED"/>
    <property type="match status" value="1"/>
</dbReference>
<evidence type="ECO:0000313" key="17">
    <source>
        <dbReference type="EMBL" id="KAB0794121.1"/>
    </source>
</evidence>
<comment type="subcellular location">
    <subcellularLocation>
        <location evidence="1 12 13">Nucleus</location>
    </subcellularLocation>
</comment>
<keyword evidence="6" id="KW-0804">Transcription</keyword>
<dbReference type="FunFam" id="1.10.10.60:FF:000126">
    <property type="entry name" value="dorsal root ganglia homeobox protein-like"/>
    <property type="match status" value="1"/>
</dbReference>
<dbReference type="Proteomes" id="UP000327044">
    <property type="component" value="Unassembled WGS sequence"/>
</dbReference>
<evidence type="ECO:0000256" key="1">
    <source>
        <dbReference type="ARBA" id="ARBA00004123"/>
    </source>
</evidence>
<feature type="domain" description="OAR" evidence="16">
    <location>
        <begin position="604"/>
        <end position="617"/>
    </location>
</feature>
<evidence type="ECO:0000256" key="2">
    <source>
        <dbReference type="ARBA" id="ARBA00022473"/>
    </source>
</evidence>
<dbReference type="PROSITE" id="PS00027">
    <property type="entry name" value="HOMEOBOX_1"/>
    <property type="match status" value="1"/>
</dbReference>
<keyword evidence="2" id="KW-0217">Developmental protein</keyword>
<evidence type="ECO:0000256" key="14">
    <source>
        <dbReference type="SAM" id="MobiDB-lite"/>
    </source>
</evidence>
<dbReference type="SUPFAM" id="SSF46689">
    <property type="entry name" value="Homeodomain-like"/>
    <property type="match status" value="1"/>
</dbReference>
<evidence type="ECO:0000256" key="4">
    <source>
        <dbReference type="ARBA" id="ARBA00023125"/>
    </source>
</evidence>
<feature type="compositionally biased region" description="Polar residues" evidence="14">
    <location>
        <begin position="662"/>
        <end position="671"/>
    </location>
</feature>
<feature type="compositionally biased region" description="Basic and acidic residues" evidence="14">
    <location>
        <begin position="468"/>
        <end position="484"/>
    </location>
</feature>
<evidence type="ECO:0000313" key="18">
    <source>
        <dbReference type="Proteomes" id="UP000327044"/>
    </source>
</evidence>
<dbReference type="GO" id="GO:0005634">
    <property type="term" value="C:nucleus"/>
    <property type="evidence" value="ECO:0007669"/>
    <property type="project" value="UniProtKB-SubCell"/>
</dbReference>
<name>A0A5N4A9X1_PHOPY</name>
<comment type="subunit">
    <text evidence="9">Interacts with RGMB.</text>
</comment>
<comment type="caution">
    <text evidence="17">The sequence shown here is derived from an EMBL/GenBank/DDBJ whole genome shotgun (WGS) entry which is preliminary data.</text>
</comment>
<organism evidence="17 18">
    <name type="scientific">Photinus pyralis</name>
    <name type="common">Common eastern firefly</name>
    <name type="synonym">Lampyris pyralis</name>
    <dbReference type="NCBI Taxonomy" id="7054"/>
    <lineage>
        <taxon>Eukaryota</taxon>
        <taxon>Metazoa</taxon>
        <taxon>Ecdysozoa</taxon>
        <taxon>Arthropoda</taxon>
        <taxon>Hexapoda</taxon>
        <taxon>Insecta</taxon>
        <taxon>Pterygota</taxon>
        <taxon>Neoptera</taxon>
        <taxon>Endopterygota</taxon>
        <taxon>Coleoptera</taxon>
        <taxon>Polyphaga</taxon>
        <taxon>Elateriformia</taxon>
        <taxon>Elateroidea</taxon>
        <taxon>Lampyridae</taxon>
        <taxon>Lampyrinae</taxon>
        <taxon>Photinus</taxon>
    </lineage>
</organism>
<dbReference type="InterPro" id="IPR050649">
    <property type="entry name" value="Paired_Homeobox_TFs"/>
</dbReference>
<protein>
    <recommendedName>
        <fullName evidence="10">Dorsal root ganglia homeobox protein</fullName>
    </recommendedName>
    <alternativeName>
        <fullName evidence="11">Paired-related homeobox protein-like 1</fullName>
    </alternativeName>
</protein>
<comment type="function">
    <text evidence="8">Transcription factor required for the formation of correct projections from nociceptive sensory neurons to the dorsal horn of the spinal cord and normal perception of pain.</text>
</comment>
<feature type="region of interest" description="Disordered" evidence="14">
    <location>
        <begin position="651"/>
        <end position="671"/>
    </location>
</feature>
<evidence type="ECO:0000259" key="15">
    <source>
        <dbReference type="PROSITE" id="PS50071"/>
    </source>
</evidence>
<feature type="region of interest" description="Disordered" evidence="14">
    <location>
        <begin position="422"/>
        <end position="519"/>
    </location>
</feature>
<keyword evidence="18" id="KW-1185">Reference proteome</keyword>
<proteinExistence type="predicted"/>
<dbReference type="InterPro" id="IPR009057">
    <property type="entry name" value="Homeodomain-like_sf"/>
</dbReference>
<reference evidence="17 18" key="1">
    <citation type="journal article" date="2018" name="Elife">
        <title>Firefly genomes illuminate parallel origins of bioluminescence in beetles.</title>
        <authorList>
            <person name="Fallon T.R."/>
            <person name="Lower S.E."/>
            <person name="Chang C.H."/>
            <person name="Bessho-Uehara M."/>
            <person name="Martin G.J."/>
            <person name="Bewick A.J."/>
            <person name="Behringer M."/>
            <person name="Debat H.J."/>
            <person name="Wong I."/>
            <person name="Day J.C."/>
            <person name="Suvorov A."/>
            <person name="Silva C.J."/>
            <person name="Stanger-Hall K.F."/>
            <person name="Hall D.W."/>
            <person name="Schmitz R.J."/>
            <person name="Nelson D.R."/>
            <person name="Lewis S.M."/>
            <person name="Shigenobu S."/>
            <person name="Bybee S.M."/>
            <person name="Larracuente A.M."/>
            <person name="Oba Y."/>
            <person name="Weng J.K."/>
        </authorList>
    </citation>
    <scope>NUCLEOTIDE SEQUENCE [LARGE SCALE GENOMIC DNA]</scope>
    <source>
        <strain evidence="17">1611_PpyrPB1</strain>
        <tissue evidence="17">Whole body</tissue>
    </source>
</reference>
<feature type="compositionally biased region" description="Polar residues" evidence="14">
    <location>
        <begin position="495"/>
        <end position="511"/>
    </location>
</feature>
<evidence type="ECO:0000256" key="8">
    <source>
        <dbReference type="ARBA" id="ARBA00058719"/>
    </source>
</evidence>
<dbReference type="CDD" id="cd00086">
    <property type="entry name" value="homeodomain"/>
    <property type="match status" value="1"/>
</dbReference>
<evidence type="ECO:0000256" key="12">
    <source>
        <dbReference type="PROSITE-ProRule" id="PRU00108"/>
    </source>
</evidence>
<feature type="region of interest" description="Disordered" evidence="14">
    <location>
        <begin position="589"/>
        <end position="612"/>
    </location>
</feature>
<dbReference type="PANTHER" id="PTHR24329">
    <property type="entry name" value="HOMEOBOX PROTEIN ARISTALESS"/>
    <property type="match status" value="1"/>
</dbReference>
<dbReference type="EMBL" id="VVIM01000009">
    <property type="protein sequence ID" value="KAB0794121.1"/>
    <property type="molecule type" value="Genomic_DNA"/>
</dbReference>
<keyword evidence="3" id="KW-0805">Transcription regulation</keyword>
<dbReference type="SMART" id="SM00389">
    <property type="entry name" value="HOX"/>
    <property type="match status" value="1"/>
</dbReference>
<evidence type="ECO:0000259" key="16">
    <source>
        <dbReference type="PROSITE" id="PS50803"/>
    </source>
</evidence>
<accession>A0A5N4A9X1</accession>
<evidence type="ECO:0000256" key="11">
    <source>
        <dbReference type="ARBA" id="ARBA00078248"/>
    </source>
</evidence>
<dbReference type="PROSITE" id="PS50071">
    <property type="entry name" value="HOMEOBOX_2"/>
    <property type="match status" value="1"/>
</dbReference>
<dbReference type="InterPro" id="IPR001356">
    <property type="entry name" value="HD"/>
</dbReference>
<evidence type="ECO:0000256" key="9">
    <source>
        <dbReference type="ARBA" id="ARBA00064347"/>
    </source>
</evidence>
<evidence type="ECO:0000256" key="10">
    <source>
        <dbReference type="ARBA" id="ARBA00070091"/>
    </source>
</evidence>
<evidence type="ECO:0000256" key="6">
    <source>
        <dbReference type="ARBA" id="ARBA00023163"/>
    </source>
</evidence>
<dbReference type="GO" id="GO:0000977">
    <property type="term" value="F:RNA polymerase II transcription regulatory region sequence-specific DNA binding"/>
    <property type="evidence" value="ECO:0007669"/>
    <property type="project" value="TreeGrafter"/>
</dbReference>
<gene>
    <name evidence="17" type="ORF">PPYR_13741</name>
</gene>
<keyword evidence="4 12" id="KW-0238">DNA-binding</keyword>
<dbReference type="InParanoid" id="A0A5N4A9X1"/>
<dbReference type="GO" id="GO:0000981">
    <property type="term" value="F:DNA-binding transcription factor activity, RNA polymerase II-specific"/>
    <property type="evidence" value="ECO:0007669"/>
    <property type="project" value="InterPro"/>
</dbReference>
<feature type="domain" description="Homeobox" evidence="15">
    <location>
        <begin position="362"/>
        <end position="422"/>
    </location>
</feature>
<evidence type="ECO:0000256" key="3">
    <source>
        <dbReference type="ARBA" id="ARBA00023015"/>
    </source>
</evidence>
<feature type="DNA-binding region" description="Homeobox" evidence="12">
    <location>
        <begin position="364"/>
        <end position="423"/>
    </location>
</feature>